<keyword evidence="2" id="KW-0808">Transferase</keyword>
<evidence type="ECO:0000259" key="9">
    <source>
        <dbReference type="PROSITE" id="PS50089"/>
    </source>
</evidence>
<dbReference type="Gene3D" id="1.20.120.1750">
    <property type="match status" value="1"/>
</dbReference>
<keyword evidence="3" id="KW-0479">Metal-binding</keyword>
<dbReference type="EMBL" id="ML995478">
    <property type="protein sequence ID" value="KAF2145024.1"/>
    <property type="molecule type" value="Genomic_DNA"/>
</dbReference>
<dbReference type="GO" id="GO:0043161">
    <property type="term" value="P:proteasome-mediated ubiquitin-dependent protein catabolic process"/>
    <property type="evidence" value="ECO:0007669"/>
    <property type="project" value="TreeGrafter"/>
</dbReference>
<protein>
    <recommendedName>
        <fullName evidence="13">RING-type domain-containing protein</fullName>
    </recommendedName>
</protein>
<dbReference type="InterPro" id="IPR002867">
    <property type="entry name" value="IBR_dom"/>
</dbReference>
<evidence type="ECO:0000313" key="11">
    <source>
        <dbReference type="EMBL" id="KAF2145024.1"/>
    </source>
</evidence>
<proteinExistence type="predicted"/>
<dbReference type="GO" id="GO:0043130">
    <property type="term" value="F:ubiquitin binding"/>
    <property type="evidence" value="ECO:0007669"/>
    <property type="project" value="TreeGrafter"/>
</dbReference>
<dbReference type="Pfam" id="PF01485">
    <property type="entry name" value="IBR"/>
    <property type="match status" value="1"/>
</dbReference>
<feature type="domain" description="RING-type" evidence="9">
    <location>
        <begin position="71"/>
        <end position="111"/>
    </location>
</feature>
<dbReference type="Gene3D" id="3.30.40.10">
    <property type="entry name" value="Zinc/RING finger domain, C3HC4 (zinc finger)"/>
    <property type="match status" value="1"/>
</dbReference>
<accession>A0A6A6BP72</accession>
<organism evidence="11 12">
    <name type="scientific">Aplosporella prunicola CBS 121167</name>
    <dbReference type="NCBI Taxonomy" id="1176127"/>
    <lineage>
        <taxon>Eukaryota</taxon>
        <taxon>Fungi</taxon>
        <taxon>Dikarya</taxon>
        <taxon>Ascomycota</taxon>
        <taxon>Pezizomycotina</taxon>
        <taxon>Dothideomycetes</taxon>
        <taxon>Dothideomycetes incertae sedis</taxon>
        <taxon>Botryosphaeriales</taxon>
        <taxon>Aplosporellaceae</taxon>
        <taxon>Aplosporella</taxon>
    </lineage>
</organism>
<dbReference type="GO" id="GO:0000151">
    <property type="term" value="C:ubiquitin ligase complex"/>
    <property type="evidence" value="ECO:0007669"/>
    <property type="project" value="TreeGrafter"/>
</dbReference>
<keyword evidence="6" id="KW-0833">Ubl conjugation pathway</keyword>
<comment type="pathway">
    <text evidence="1">Protein modification; protein ubiquitination.</text>
</comment>
<evidence type="ECO:0000256" key="7">
    <source>
        <dbReference type="ARBA" id="ARBA00022833"/>
    </source>
</evidence>
<dbReference type="InterPro" id="IPR051628">
    <property type="entry name" value="LUBAC_E3_Ligases"/>
</dbReference>
<reference evidence="11" key="1">
    <citation type="journal article" date="2020" name="Stud. Mycol.">
        <title>101 Dothideomycetes genomes: a test case for predicting lifestyles and emergence of pathogens.</title>
        <authorList>
            <person name="Haridas S."/>
            <person name="Albert R."/>
            <person name="Binder M."/>
            <person name="Bloem J."/>
            <person name="Labutti K."/>
            <person name="Salamov A."/>
            <person name="Andreopoulos B."/>
            <person name="Baker S."/>
            <person name="Barry K."/>
            <person name="Bills G."/>
            <person name="Bluhm B."/>
            <person name="Cannon C."/>
            <person name="Castanera R."/>
            <person name="Culley D."/>
            <person name="Daum C."/>
            <person name="Ezra D."/>
            <person name="Gonzalez J."/>
            <person name="Henrissat B."/>
            <person name="Kuo A."/>
            <person name="Liang C."/>
            <person name="Lipzen A."/>
            <person name="Lutzoni F."/>
            <person name="Magnuson J."/>
            <person name="Mondo S."/>
            <person name="Nolan M."/>
            <person name="Ohm R."/>
            <person name="Pangilinan J."/>
            <person name="Park H.-J."/>
            <person name="Ramirez L."/>
            <person name="Alfaro M."/>
            <person name="Sun H."/>
            <person name="Tritt A."/>
            <person name="Yoshinaga Y."/>
            <person name="Zwiers L.-H."/>
            <person name="Turgeon B."/>
            <person name="Goodwin S."/>
            <person name="Spatafora J."/>
            <person name="Crous P."/>
            <person name="Grigoriev I."/>
        </authorList>
    </citation>
    <scope>NUCLEOTIDE SEQUENCE</scope>
    <source>
        <strain evidence="11">CBS 121167</strain>
    </source>
</reference>
<keyword evidence="5 8" id="KW-0863">Zinc-finger</keyword>
<name>A0A6A6BP72_9PEZI</name>
<dbReference type="PANTHER" id="PTHR22770:SF13">
    <property type="entry name" value="RING-TYPE DOMAIN-CONTAINING PROTEIN"/>
    <property type="match status" value="1"/>
</dbReference>
<dbReference type="SUPFAM" id="SSF57850">
    <property type="entry name" value="RING/U-box"/>
    <property type="match status" value="2"/>
</dbReference>
<evidence type="ECO:0000256" key="5">
    <source>
        <dbReference type="ARBA" id="ARBA00022771"/>
    </source>
</evidence>
<dbReference type="RefSeq" id="XP_033400736.1">
    <property type="nucleotide sequence ID" value="XM_033539937.1"/>
</dbReference>
<dbReference type="CDD" id="cd20335">
    <property type="entry name" value="BRcat_RBR"/>
    <property type="match status" value="1"/>
</dbReference>
<dbReference type="GO" id="GO:0097039">
    <property type="term" value="P:protein linear polyubiquitination"/>
    <property type="evidence" value="ECO:0007669"/>
    <property type="project" value="TreeGrafter"/>
</dbReference>
<evidence type="ECO:0000256" key="3">
    <source>
        <dbReference type="ARBA" id="ARBA00022723"/>
    </source>
</evidence>
<evidence type="ECO:0000256" key="1">
    <source>
        <dbReference type="ARBA" id="ARBA00004906"/>
    </source>
</evidence>
<evidence type="ECO:0000259" key="10">
    <source>
        <dbReference type="PROSITE" id="PS51873"/>
    </source>
</evidence>
<dbReference type="AlphaFoldDB" id="A0A6A6BP72"/>
<sequence>MRFVEFGISEQEPDPSGKFKNVVRAIGADRALLNLRAQPSILTITGSHTAYQQAIRALHERVDASVLPTSCPVCFNVPTEPHFTSCGHCYCHECFKAQVQATGTGNILFRCSEQGCGHVLTLTELRRAISHEEFEQLLQASARSHVNSRPQALFFCPTQGCPQLHTVLEPADDFTTTSPSAWHCPECLVLLCMACKVPFHSGKTCKEAEGARNAGLKEWMKKAGAVPCPACGIGIERDGGCMRVQCTNCGKHVCFRCFRAFDSAITCYSHVEEGEVAEREARELDENFR</sequence>
<dbReference type="Pfam" id="PF22191">
    <property type="entry name" value="IBR_1"/>
    <property type="match status" value="1"/>
</dbReference>
<evidence type="ECO:0000256" key="6">
    <source>
        <dbReference type="ARBA" id="ARBA00022786"/>
    </source>
</evidence>
<evidence type="ECO:0000256" key="2">
    <source>
        <dbReference type="ARBA" id="ARBA00022679"/>
    </source>
</evidence>
<gene>
    <name evidence="11" type="ORF">K452DRAFT_284417</name>
</gene>
<dbReference type="Proteomes" id="UP000799438">
    <property type="component" value="Unassembled WGS sequence"/>
</dbReference>
<feature type="domain" description="RING-type" evidence="10">
    <location>
        <begin position="67"/>
        <end position="280"/>
    </location>
</feature>
<dbReference type="PANTHER" id="PTHR22770">
    <property type="entry name" value="UBIQUITIN CONJUGATING ENZYME 7 INTERACTING PROTEIN-RELATED"/>
    <property type="match status" value="1"/>
</dbReference>
<dbReference type="PROSITE" id="PS51873">
    <property type="entry name" value="TRIAD"/>
    <property type="match status" value="1"/>
</dbReference>
<dbReference type="InterPro" id="IPR013083">
    <property type="entry name" value="Znf_RING/FYVE/PHD"/>
</dbReference>
<dbReference type="InterPro" id="IPR001841">
    <property type="entry name" value="Znf_RING"/>
</dbReference>
<dbReference type="OrthoDB" id="10009520at2759"/>
<dbReference type="PROSITE" id="PS50089">
    <property type="entry name" value="ZF_RING_2"/>
    <property type="match status" value="1"/>
</dbReference>
<dbReference type="GeneID" id="54297433"/>
<keyword evidence="4" id="KW-0677">Repeat</keyword>
<evidence type="ECO:0000256" key="4">
    <source>
        <dbReference type="ARBA" id="ARBA00022737"/>
    </source>
</evidence>
<dbReference type="GO" id="GO:0008270">
    <property type="term" value="F:zinc ion binding"/>
    <property type="evidence" value="ECO:0007669"/>
    <property type="project" value="UniProtKB-KW"/>
</dbReference>
<dbReference type="GO" id="GO:0004842">
    <property type="term" value="F:ubiquitin-protein transferase activity"/>
    <property type="evidence" value="ECO:0007669"/>
    <property type="project" value="TreeGrafter"/>
</dbReference>
<keyword evidence="7" id="KW-0862">Zinc</keyword>
<dbReference type="InterPro" id="IPR044066">
    <property type="entry name" value="TRIAD_supradom"/>
</dbReference>
<evidence type="ECO:0000256" key="8">
    <source>
        <dbReference type="PROSITE-ProRule" id="PRU00175"/>
    </source>
</evidence>
<evidence type="ECO:0008006" key="13">
    <source>
        <dbReference type="Google" id="ProtNLM"/>
    </source>
</evidence>
<keyword evidence="12" id="KW-1185">Reference proteome</keyword>
<evidence type="ECO:0000313" key="12">
    <source>
        <dbReference type="Proteomes" id="UP000799438"/>
    </source>
</evidence>